<dbReference type="InterPro" id="IPR000719">
    <property type="entry name" value="Prot_kinase_dom"/>
</dbReference>
<dbReference type="GeneID" id="54582681"/>
<feature type="region of interest" description="Disordered" evidence="1">
    <location>
        <begin position="1"/>
        <end position="52"/>
    </location>
</feature>
<dbReference type="EMBL" id="ML987197">
    <property type="protein sequence ID" value="KAF2247605.1"/>
    <property type="molecule type" value="Genomic_DNA"/>
</dbReference>
<dbReference type="GO" id="GO:0004674">
    <property type="term" value="F:protein serine/threonine kinase activity"/>
    <property type="evidence" value="ECO:0007669"/>
    <property type="project" value="TreeGrafter"/>
</dbReference>
<dbReference type="Gene3D" id="1.10.510.10">
    <property type="entry name" value="Transferase(Phosphotransferase) domain 1"/>
    <property type="match status" value="1"/>
</dbReference>
<gene>
    <name evidence="3" type="ORF">BU26DRAFT_520707</name>
</gene>
<dbReference type="SUPFAM" id="SSF56112">
    <property type="entry name" value="Protein kinase-like (PK-like)"/>
    <property type="match status" value="1"/>
</dbReference>
<dbReference type="GO" id="GO:0005634">
    <property type="term" value="C:nucleus"/>
    <property type="evidence" value="ECO:0007669"/>
    <property type="project" value="TreeGrafter"/>
</dbReference>
<dbReference type="PANTHER" id="PTHR44167">
    <property type="entry name" value="OVARIAN-SPECIFIC SERINE/THREONINE-PROTEIN KINASE LOK-RELATED"/>
    <property type="match status" value="1"/>
</dbReference>
<dbReference type="PROSITE" id="PS50011">
    <property type="entry name" value="PROTEIN_KINASE_DOM"/>
    <property type="match status" value="1"/>
</dbReference>
<evidence type="ECO:0000313" key="4">
    <source>
        <dbReference type="Proteomes" id="UP000800094"/>
    </source>
</evidence>
<proteinExistence type="predicted"/>
<keyword evidence="4" id="KW-1185">Reference proteome</keyword>
<name>A0A6A6IAL2_9PLEO</name>
<dbReference type="GO" id="GO:0005524">
    <property type="term" value="F:ATP binding"/>
    <property type="evidence" value="ECO:0007669"/>
    <property type="project" value="InterPro"/>
</dbReference>
<dbReference type="OrthoDB" id="4062651at2759"/>
<sequence>MAALGVPSPRETLPSSSSVGGLQVTIQPTTGSLSTADPPSPPKVVSTKGLGFSEDLDPDTRKARFTTFYIVDDDDFAFFGTVFKPKKDITVQDINSALAYIPGERIYPPMPADTTVTVAPERIGEQMDEFYTKGPSLIIYDEVQDSYPEYLSDLLYREVRIMEVIAKHPHPNIIGYHGVRVRRGRITGMVLNRHKDTLLNHLRGGRAINKGAFMQALASAVAYLHSICLAHNDINPENVMVDEQDMPILIDFGSCQPPGKRLLTAGTLGWVWDNFLYSDQKNDLFALGKIAVWLENPTV</sequence>
<feature type="compositionally biased region" description="Polar residues" evidence="1">
    <location>
        <begin position="13"/>
        <end position="37"/>
    </location>
</feature>
<dbReference type="GO" id="GO:0044773">
    <property type="term" value="P:mitotic DNA damage checkpoint signaling"/>
    <property type="evidence" value="ECO:0007669"/>
    <property type="project" value="TreeGrafter"/>
</dbReference>
<evidence type="ECO:0000259" key="2">
    <source>
        <dbReference type="PROSITE" id="PS50011"/>
    </source>
</evidence>
<feature type="domain" description="Protein kinase" evidence="2">
    <location>
        <begin position="68"/>
        <end position="299"/>
    </location>
</feature>
<dbReference type="InterPro" id="IPR011009">
    <property type="entry name" value="Kinase-like_dom_sf"/>
</dbReference>
<protein>
    <recommendedName>
        <fullName evidence="2">Protein kinase domain-containing protein</fullName>
    </recommendedName>
</protein>
<dbReference type="RefSeq" id="XP_033682609.1">
    <property type="nucleotide sequence ID" value="XM_033829351.1"/>
</dbReference>
<dbReference type="AlphaFoldDB" id="A0A6A6IAL2"/>
<evidence type="ECO:0000256" key="1">
    <source>
        <dbReference type="SAM" id="MobiDB-lite"/>
    </source>
</evidence>
<dbReference type="Proteomes" id="UP000800094">
    <property type="component" value="Unassembled WGS sequence"/>
</dbReference>
<accession>A0A6A6IAL2</accession>
<reference evidence="3" key="1">
    <citation type="journal article" date="2020" name="Stud. Mycol.">
        <title>101 Dothideomycetes genomes: a test case for predicting lifestyles and emergence of pathogens.</title>
        <authorList>
            <person name="Haridas S."/>
            <person name="Albert R."/>
            <person name="Binder M."/>
            <person name="Bloem J."/>
            <person name="Labutti K."/>
            <person name="Salamov A."/>
            <person name="Andreopoulos B."/>
            <person name="Baker S."/>
            <person name="Barry K."/>
            <person name="Bills G."/>
            <person name="Bluhm B."/>
            <person name="Cannon C."/>
            <person name="Castanera R."/>
            <person name="Culley D."/>
            <person name="Daum C."/>
            <person name="Ezra D."/>
            <person name="Gonzalez J."/>
            <person name="Henrissat B."/>
            <person name="Kuo A."/>
            <person name="Liang C."/>
            <person name="Lipzen A."/>
            <person name="Lutzoni F."/>
            <person name="Magnuson J."/>
            <person name="Mondo S."/>
            <person name="Nolan M."/>
            <person name="Ohm R."/>
            <person name="Pangilinan J."/>
            <person name="Park H.-J."/>
            <person name="Ramirez L."/>
            <person name="Alfaro M."/>
            <person name="Sun H."/>
            <person name="Tritt A."/>
            <person name="Yoshinaga Y."/>
            <person name="Zwiers L.-H."/>
            <person name="Turgeon B."/>
            <person name="Goodwin S."/>
            <person name="Spatafora J."/>
            <person name="Crous P."/>
            <person name="Grigoriev I."/>
        </authorList>
    </citation>
    <scope>NUCLEOTIDE SEQUENCE</scope>
    <source>
        <strain evidence="3">CBS 122368</strain>
    </source>
</reference>
<dbReference type="Pfam" id="PF00069">
    <property type="entry name" value="Pkinase"/>
    <property type="match status" value="1"/>
</dbReference>
<dbReference type="PANTHER" id="PTHR44167:SF24">
    <property type="entry name" value="SERINE_THREONINE-PROTEIN KINASE CHK2"/>
    <property type="match status" value="1"/>
</dbReference>
<evidence type="ECO:0000313" key="3">
    <source>
        <dbReference type="EMBL" id="KAF2247605.1"/>
    </source>
</evidence>
<organism evidence="3 4">
    <name type="scientific">Trematosphaeria pertusa</name>
    <dbReference type="NCBI Taxonomy" id="390896"/>
    <lineage>
        <taxon>Eukaryota</taxon>
        <taxon>Fungi</taxon>
        <taxon>Dikarya</taxon>
        <taxon>Ascomycota</taxon>
        <taxon>Pezizomycotina</taxon>
        <taxon>Dothideomycetes</taxon>
        <taxon>Pleosporomycetidae</taxon>
        <taxon>Pleosporales</taxon>
        <taxon>Massarineae</taxon>
        <taxon>Trematosphaeriaceae</taxon>
        <taxon>Trematosphaeria</taxon>
    </lineage>
</organism>